<name>A0A6G1IQB3_9PLEO</name>
<gene>
    <name evidence="2" type="ORF">K458DRAFT_489976</name>
</gene>
<reference evidence="2" key="1">
    <citation type="journal article" date="2020" name="Stud. Mycol.">
        <title>101 Dothideomycetes genomes: a test case for predicting lifestyles and emergence of pathogens.</title>
        <authorList>
            <person name="Haridas S."/>
            <person name="Albert R."/>
            <person name="Binder M."/>
            <person name="Bloem J."/>
            <person name="Labutti K."/>
            <person name="Salamov A."/>
            <person name="Andreopoulos B."/>
            <person name="Baker S."/>
            <person name="Barry K."/>
            <person name="Bills G."/>
            <person name="Bluhm B."/>
            <person name="Cannon C."/>
            <person name="Castanera R."/>
            <person name="Culley D."/>
            <person name="Daum C."/>
            <person name="Ezra D."/>
            <person name="Gonzalez J."/>
            <person name="Henrissat B."/>
            <person name="Kuo A."/>
            <person name="Liang C."/>
            <person name="Lipzen A."/>
            <person name="Lutzoni F."/>
            <person name="Magnuson J."/>
            <person name="Mondo S."/>
            <person name="Nolan M."/>
            <person name="Ohm R."/>
            <person name="Pangilinan J."/>
            <person name="Park H.-J."/>
            <person name="Ramirez L."/>
            <person name="Alfaro M."/>
            <person name="Sun H."/>
            <person name="Tritt A."/>
            <person name="Yoshinaga Y."/>
            <person name="Zwiers L.-H."/>
            <person name="Turgeon B."/>
            <person name="Goodwin S."/>
            <person name="Spatafora J."/>
            <person name="Crous P."/>
            <person name="Grigoriev I."/>
        </authorList>
    </citation>
    <scope>NUCLEOTIDE SEQUENCE</scope>
    <source>
        <strain evidence="2">CBS 122367</strain>
    </source>
</reference>
<protein>
    <submittedName>
        <fullName evidence="2">Uncharacterized protein</fullName>
    </submittedName>
</protein>
<dbReference type="AlphaFoldDB" id="A0A6G1IQB3"/>
<sequence>MAGQQCLLWASPVSYNKQTLSTKVAKPARQLHHQFVRLRNETQCDRWKHEWPNRWSDSAAVGRRVPSKAVPRHPVTGFMGELRLTSEFCRIKEESRGDIEARGTWRLQGIARTGISVSARFKSMLSAQASSRHVPTDDSSSPANCRSSEFDRAGALRLWPPLESWMTLMGWPPSSMHFGPARLLVPRSAPKWRGGAADSRLREVIISPERAVLCCHPGRR</sequence>
<dbReference type="Proteomes" id="UP000799291">
    <property type="component" value="Unassembled WGS sequence"/>
</dbReference>
<dbReference type="EMBL" id="MU005597">
    <property type="protein sequence ID" value="KAF2680288.1"/>
    <property type="molecule type" value="Genomic_DNA"/>
</dbReference>
<accession>A0A6G1IQB3</accession>
<evidence type="ECO:0000313" key="2">
    <source>
        <dbReference type="EMBL" id="KAF2680288.1"/>
    </source>
</evidence>
<feature type="region of interest" description="Disordered" evidence="1">
    <location>
        <begin position="128"/>
        <end position="147"/>
    </location>
</feature>
<keyword evidence="3" id="KW-1185">Reference proteome</keyword>
<organism evidence="2 3">
    <name type="scientific">Lentithecium fluviatile CBS 122367</name>
    <dbReference type="NCBI Taxonomy" id="1168545"/>
    <lineage>
        <taxon>Eukaryota</taxon>
        <taxon>Fungi</taxon>
        <taxon>Dikarya</taxon>
        <taxon>Ascomycota</taxon>
        <taxon>Pezizomycotina</taxon>
        <taxon>Dothideomycetes</taxon>
        <taxon>Pleosporomycetidae</taxon>
        <taxon>Pleosporales</taxon>
        <taxon>Massarineae</taxon>
        <taxon>Lentitheciaceae</taxon>
        <taxon>Lentithecium</taxon>
    </lineage>
</organism>
<proteinExistence type="predicted"/>
<evidence type="ECO:0000256" key="1">
    <source>
        <dbReference type="SAM" id="MobiDB-lite"/>
    </source>
</evidence>
<evidence type="ECO:0000313" key="3">
    <source>
        <dbReference type="Proteomes" id="UP000799291"/>
    </source>
</evidence>